<evidence type="ECO:0008006" key="7">
    <source>
        <dbReference type="Google" id="ProtNLM"/>
    </source>
</evidence>
<gene>
    <name evidence="5" type="ORF">HPB48_021213</name>
</gene>
<dbReference type="Pfam" id="PF21788">
    <property type="entry name" value="TNP-like_GBD"/>
    <property type="match status" value="1"/>
</dbReference>
<proteinExistence type="predicted"/>
<dbReference type="EMBL" id="JABSTR010000007">
    <property type="protein sequence ID" value="KAH9375818.1"/>
    <property type="molecule type" value="Genomic_DNA"/>
</dbReference>
<comment type="caution">
    <text evidence="5">The sequence shown here is derived from an EMBL/GenBank/DDBJ whole genome shotgun (WGS) entry which is preliminary data.</text>
</comment>
<keyword evidence="6" id="KW-1185">Reference proteome</keyword>
<protein>
    <recommendedName>
        <fullName evidence="7">Transposable element</fullName>
    </recommendedName>
</protein>
<evidence type="ECO:0000256" key="1">
    <source>
        <dbReference type="SAM" id="Coils"/>
    </source>
</evidence>
<name>A0A9J6GKR6_HAELO</name>
<evidence type="ECO:0000256" key="2">
    <source>
        <dbReference type="SAM" id="MobiDB-lite"/>
    </source>
</evidence>
<dbReference type="PANTHER" id="PTHR47577">
    <property type="entry name" value="THAP DOMAIN-CONTAINING PROTEIN 6"/>
    <property type="match status" value="1"/>
</dbReference>
<dbReference type="PANTHER" id="PTHR47577:SF2">
    <property type="entry name" value="THAP DOMAIN CONTAINING 9"/>
    <property type="match status" value="1"/>
</dbReference>
<feature type="domain" description="Transposable element P transposase-like RNase H" evidence="3">
    <location>
        <begin position="138"/>
        <end position="274"/>
    </location>
</feature>
<organism evidence="5 6">
    <name type="scientific">Haemaphysalis longicornis</name>
    <name type="common">Bush tick</name>
    <dbReference type="NCBI Taxonomy" id="44386"/>
    <lineage>
        <taxon>Eukaryota</taxon>
        <taxon>Metazoa</taxon>
        <taxon>Ecdysozoa</taxon>
        <taxon>Arthropoda</taxon>
        <taxon>Chelicerata</taxon>
        <taxon>Arachnida</taxon>
        <taxon>Acari</taxon>
        <taxon>Parasitiformes</taxon>
        <taxon>Ixodida</taxon>
        <taxon>Ixodoidea</taxon>
        <taxon>Ixodidae</taxon>
        <taxon>Haemaphysalinae</taxon>
        <taxon>Haemaphysalis</taxon>
    </lineage>
</organism>
<dbReference type="InterPro" id="IPR048365">
    <property type="entry name" value="TNP-like_RNaseH_N"/>
</dbReference>
<feature type="region of interest" description="Disordered" evidence="2">
    <location>
        <begin position="1"/>
        <end position="21"/>
    </location>
</feature>
<dbReference type="AlphaFoldDB" id="A0A9J6GKR6"/>
<reference evidence="5 6" key="1">
    <citation type="journal article" date="2020" name="Cell">
        <title>Large-Scale Comparative Analyses of Tick Genomes Elucidate Their Genetic Diversity and Vector Capacities.</title>
        <authorList>
            <consortium name="Tick Genome and Microbiome Consortium (TIGMIC)"/>
            <person name="Jia N."/>
            <person name="Wang J."/>
            <person name="Shi W."/>
            <person name="Du L."/>
            <person name="Sun Y."/>
            <person name="Zhan W."/>
            <person name="Jiang J.F."/>
            <person name="Wang Q."/>
            <person name="Zhang B."/>
            <person name="Ji P."/>
            <person name="Bell-Sakyi L."/>
            <person name="Cui X.M."/>
            <person name="Yuan T.T."/>
            <person name="Jiang B.G."/>
            <person name="Yang W.F."/>
            <person name="Lam T.T."/>
            <person name="Chang Q.C."/>
            <person name="Ding S.J."/>
            <person name="Wang X.J."/>
            <person name="Zhu J.G."/>
            <person name="Ruan X.D."/>
            <person name="Zhao L."/>
            <person name="Wei J.T."/>
            <person name="Ye R.Z."/>
            <person name="Que T.C."/>
            <person name="Du C.H."/>
            <person name="Zhou Y.H."/>
            <person name="Cheng J.X."/>
            <person name="Dai P.F."/>
            <person name="Guo W.B."/>
            <person name="Han X.H."/>
            <person name="Huang E.J."/>
            <person name="Li L.F."/>
            <person name="Wei W."/>
            <person name="Gao Y.C."/>
            <person name="Liu J.Z."/>
            <person name="Shao H.Z."/>
            <person name="Wang X."/>
            <person name="Wang C.C."/>
            <person name="Yang T.C."/>
            <person name="Huo Q.B."/>
            <person name="Li W."/>
            <person name="Chen H.Y."/>
            <person name="Chen S.E."/>
            <person name="Zhou L.G."/>
            <person name="Ni X.B."/>
            <person name="Tian J.H."/>
            <person name="Sheng Y."/>
            <person name="Liu T."/>
            <person name="Pan Y.S."/>
            <person name="Xia L.Y."/>
            <person name="Li J."/>
            <person name="Zhao F."/>
            <person name="Cao W.C."/>
        </authorList>
    </citation>
    <scope>NUCLEOTIDE SEQUENCE [LARGE SCALE GENOMIC DNA]</scope>
    <source>
        <strain evidence="5">HaeL-2018</strain>
    </source>
</reference>
<dbReference type="InterPro" id="IPR048366">
    <property type="entry name" value="TNP-like_GBD"/>
</dbReference>
<dbReference type="OMA" id="NEERICC"/>
<evidence type="ECO:0000313" key="6">
    <source>
        <dbReference type="Proteomes" id="UP000821853"/>
    </source>
</evidence>
<dbReference type="OrthoDB" id="6505335at2759"/>
<accession>A0A9J6GKR6</accession>
<keyword evidence="1" id="KW-0175">Coiled coil</keyword>
<feature type="coiled-coil region" evidence="1">
    <location>
        <begin position="28"/>
        <end position="76"/>
    </location>
</feature>
<sequence length="755" mass="84399">MLTAAAPDDPSRMEASQPLEAPLVPPVEAALRQRIAELELQLKAKEQQRLLANRKKNQAALEMKNLESGLQEFLNRDQIQRLKKKTTRGTPWTEKTLRKGLQLRLACGKRGYKLVRETAQPLPADRTLQHHLQSYKFKPGLLHDLMPAFALKVGQMDPKERHATLMIDEIQLTPGLTYDASSGTVFGAPTVPLADGTLPDGCLATHAIVFMLGGVSTRWKQVVAYHLTGNSFHAKTMKQIIVDVITECEKVGIRLHVVVTDMAGGNQSLWKLFGIVVGKHSKPKVSCAHPCDPSRKLFFMPDVPHLLKNLRNHLTQGQEITLPEDLAKKLKLPGRTVSVEPIKRVVEVDAKADLKLAPHLKEACVQPGHFEKMKVGIAFSLFNNDTAAALRMLVEAKDEKINNEDALTTAWFVETVFKWFKLMSSRTTKLAISRFDEQQYKETVTFLKGMIDLFEKIEIGTDTKKCWKPIQTGIVMATTAMLYVQELFLNDLGFVYLLLSRFSTDALENLFSTLRAKNPVPRGLEFRSALKIATLSLFLRPSKDGSYSDADGFMLAGINSGKRQHDEIDSVHTPDDMLDLEILEQESLTYLAGYVVRGVKNGLACQECQAALSDGSNACRLQQLKSYTKHKMTLAIPSAAVLQVVEFAEAYVRKNELDLLTNRVSVPALQEKVMASLFTANSFPPCHELPKKIVQLFLRTRMQILVKKSNAEAERKRLASRKSGPRLNRPRVLQTQISIGRHESAVGSLKTRDDS</sequence>
<feature type="domain" description="Transposable element P transposase-like GTP-binding insertion" evidence="4">
    <location>
        <begin position="305"/>
        <end position="428"/>
    </location>
</feature>
<evidence type="ECO:0000313" key="5">
    <source>
        <dbReference type="EMBL" id="KAH9375818.1"/>
    </source>
</evidence>
<dbReference type="Pfam" id="PF21787">
    <property type="entry name" value="TNP-like_RNaseH_N"/>
    <property type="match status" value="1"/>
</dbReference>
<dbReference type="Proteomes" id="UP000821853">
    <property type="component" value="Chromosome 5"/>
</dbReference>
<dbReference type="VEuPathDB" id="VectorBase:HLOH_045339"/>
<evidence type="ECO:0000259" key="3">
    <source>
        <dbReference type="Pfam" id="PF21787"/>
    </source>
</evidence>
<evidence type="ECO:0000259" key="4">
    <source>
        <dbReference type="Pfam" id="PF21788"/>
    </source>
</evidence>